<proteinExistence type="predicted"/>
<name>A0A484HGI8_9BACT</name>
<reference evidence="1" key="1">
    <citation type="submission" date="2019-01" db="EMBL/GenBank/DDBJ databases">
        <authorList>
            <consortium name="Genoscope - CEA"/>
            <person name="William W."/>
        </authorList>
    </citation>
    <scope>NUCLEOTIDE SEQUENCE</scope>
    <source>
        <strain evidence="1">CR-1</strain>
    </source>
</reference>
<gene>
    <name evidence="1" type="ORF">EPICR_20264</name>
</gene>
<dbReference type="EMBL" id="CAACVI010000012">
    <property type="protein sequence ID" value="VEN73795.1"/>
    <property type="molecule type" value="Genomic_DNA"/>
</dbReference>
<organism evidence="1">
    <name type="scientific">uncultured Desulfobacteraceae bacterium</name>
    <dbReference type="NCBI Taxonomy" id="218296"/>
    <lineage>
        <taxon>Bacteria</taxon>
        <taxon>Pseudomonadati</taxon>
        <taxon>Thermodesulfobacteriota</taxon>
        <taxon>Desulfobacteria</taxon>
        <taxon>Desulfobacterales</taxon>
        <taxon>Desulfobacteraceae</taxon>
        <taxon>environmental samples</taxon>
    </lineage>
</organism>
<sequence>MINKQEWIKDWEVDDDCYQTSKSLVEIFDRFLFYLENEKKLSKRTIKKHASSCHALGGYIINDLYNNSFPSGDVLKFGKELLMGYDIQYEAPLIYHDNESRQNEIDASCRQLYKYLTL</sequence>
<dbReference type="AlphaFoldDB" id="A0A484HGI8"/>
<evidence type="ECO:0000313" key="1">
    <source>
        <dbReference type="EMBL" id="VEN73795.1"/>
    </source>
</evidence>
<protein>
    <submittedName>
        <fullName evidence="1">Uncharacterized protein</fullName>
    </submittedName>
</protein>
<accession>A0A484HGI8</accession>